<dbReference type="Proteomes" id="UP000299102">
    <property type="component" value="Unassembled WGS sequence"/>
</dbReference>
<gene>
    <name evidence="2" type="ORF">EVAR_44303_1</name>
</gene>
<evidence type="ECO:0000256" key="1">
    <source>
        <dbReference type="SAM" id="Phobius"/>
    </source>
</evidence>
<name>A0A4C1WRX1_EUMVA</name>
<evidence type="ECO:0000313" key="2">
    <source>
        <dbReference type="EMBL" id="GBP53302.1"/>
    </source>
</evidence>
<comment type="caution">
    <text evidence="2">The sequence shown here is derived from an EMBL/GenBank/DDBJ whole genome shotgun (WGS) entry which is preliminary data.</text>
</comment>
<sequence length="147" mass="16356">MLFRTKFQDFEFSESTLRSAVNSNLEHGSVNDANSGSIVSSNTGAAISIAVLASILVFFVAMDERLFVVTALGVSKVGDRRADGLAPEETSQIVFIAIFGVTKERVSHLRIDNRTVAYGHSQSQRRKKSFAEFLERKKISDRKRSWP</sequence>
<keyword evidence="3" id="KW-1185">Reference proteome</keyword>
<organism evidence="2 3">
    <name type="scientific">Eumeta variegata</name>
    <name type="common">Bagworm moth</name>
    <name type="synonym">Eumeta japonica</name>
    <dbReference type="NCBI Taxonomy" id="151549"/>
    <lineage>
        <taxon>Eukaryota</taxon>
        <taxon>Metazoa</taxon>
        <taxon>Ecdysozoa</taxon>
        <taxon>Arthropoda</taxon>
        <taxon>Hexapoda</taxon>
        <taxon>Insecta</taxon>
        <taxon>Pterygota</taxon>
        <taxon>Neoptera</taxon>
        <taxon>Endopterygota</taxon>
        <taxon>Lepidoptera</taxon>
        <taxon>Glossata</taxon>
        <taxon>Ditrysia</taxon>
        <taxon>Tineoidea</taxon>
        <taxon>Psychidae</taxon>
        <taxon>Oiketicinae</taxon>
        <taxon>Eumeta</taxon>
    </lineage>
</organism>
<accession>A0A4C1WRX1</accession>
<evidence type="ECO:0000313" key="3">
    <source>
        <dbReference type="Proteomes" id="UP000299102"/>
    </source>
</evidence>
<protein>
    <submittedName>
        <fullName evidence="2">Uncharacterized protein</fullName>
    </submittedName>
</protein>
<keyword evidence="1" id="KW-0472">Membrane</keyword>
<reference evidence="2 3" key="1">
    <citation type="journal article" date="2019" name="Commun. Biol.">
        <title>The bagworm genome reveals a unique fibroin gene that provides high tensile strength.</title>
        <authorList>
            <person name="Kono N."/>
            <person name="Nakamura H."/>
            <person name="Ohtoshi R."/>
            <person name="Tomita M."/>
            <person name="Numata K."/>
            <person name="Arakawa K."/>
        </authorList>
    </citation>
    <scope>NUCLEOTIDE SEQUENCE [LARGE SCALE GENOMIC DNA]</scope>
</reference>
<dbReference type="EMBL" id="BGZK01000620">
    <property type="protein sequence ID" value="GBP53302.1"/>
    <property type="molecule type" value="Genomic_DNA"/>
</dbReference>
<keyword evidence="1" id="KW-1133">Transmembrane helix</keyword>
<keyword evidence="1" id="KW-0812">Transmembrane</keyword>
<feature type="transmembrane region" description="Helical" evidence="1">
    <location>
        <begin position="44"/>
        <end position="62"/>
    </location>
</feature>
<dbReference type="AlphaFoldDB" id="A0A4C1WRX1"/>
<proteinExistence type="predicted"/>